<protein>
    <submittedName>
        <fullName evidence="3">Helix-turn-helix transcriptional regulator</fullName>
    </submittedName>
</protein>
<dbReference type="InterPro" id="IPR010982">
    <property type="entry name" value="Lambda_DNA-bd_dom_sf"/>
</dbReference>
<dbReference type="Gene3D" id="1.10.260.40">
    <property type="entry name" value="lambda repressor-like DNA-binding domains"/>
    <property type="match status" value="1"/>
</dbReference>
<dbReference type="KEGG" id="taut:V4D30_00865"/>
<dbReference type="SUPFAM" id="SSF47413">
    <property type="entry name" value="lambda repressor-like DNA-binding domains"/>
    <property type="match status" value="1"/>
</dbReference>
<dbReference type="SMART" id="SM00530">
    <property type="entry name" value="HTH_XRE"/>
    <property type="match status" value="2"/>
</dbReference>
<organism evidence="3">
    <name type="scientific">Thermodesulfovibrio autotrophicus</name>
    <dbReference type="NCBI Taxonomy" id="3118333"/>
    <lineage>
        <taxon>Bacteria</taxon>
        <taxon>Pseudomonadati</taxon>
        <taxon>Nitrospirota</taxon>
        <taxon>Thermodesulfovibrionia</taxon>
        <taxon>Thermodesulfovibrionales</taxon>
        <taxon>Thermodesulfovibrionaceae</taxon>
        <taxon>Thermodesulfovibrio</taxon>
    </lineage>
</organism>
<evidence type="ECO:0000259" key="2">
    <source>
        <dbReference type="PROSITE" id="PS50943"/>
    </source>
</evidence>
<dbReference type="EMBL" id="CP144373">
    <property type="protein sequence ID" value="XCH46844.1"/>
    <property type="molecule type" value="Genomic_DNA"/>
</dbReference>
<name>A0AAU8GZZ9_9BACT</name>
<evidence type="ECO:0000313" key="3">
    <source>
        <dbReference type="EMBL" id="XCH46844.1"/>
    </source>
</evidence>
<feature type="region of interest" description="Disordered" evidence="1">
    <location>
        <begin position="219"/>
        <end position="238"/>
    </location>
</feature>
<dbReference type="PROSITE" id="PS50943">
    <property type="entry name" value="HTH_CROC1"/>
    <property type="match status" value="1"/>
</dbReference>
<evidence type="ECO:0000256" key="1">
    <source>
        <dbReference type="SAM" id="MobiDB-lite"/>
    </source>
</evidence>
<gene>
    <name evidence="3" type="ORF">V4D30_00865</name>
</gene>
<proteinExistence type="predicted"/>
<dbReference type="AlphaFoldDB" id="A0AAU8GZZ9"/>
<dbReference type="RefSeq" id="WP_353684367.1">
    <property type="nucleotide sequence ID" value="NZ_CP144373.1"/>
</dbReference>
<feature type="domain" description="HTH cro/C1-type" evidence="2">
    <location>
        <begin position="11"/>
        <end position="68"/>
    </location>
</feature>
<dbReference type="CDD" id="cd00093">
    <property type="entry name" value="HTH_XRE"/>
    <property type="match status" value="1"/>
</dbReference>
<reference evidence="3" key="1">
    <citation type="submission" date="2024-01" db="EMBL/GenBank/DDBJ databases">
        <title>The first autotrophic representatives of the genus Thermodesulfovibrio.</title>
        <authorList>
            <person name="Maltseva A.I."/>
            <person name="Elcheninov A.G."/>
            <person name="Kublanov I.V."/>
            <person name="Lebedinsky A.V."/>
            <person name="Frolov E.N."/>
        </authorList>
    </citation>
    <scope>NUCLEOTIDE SEQUENCE</scope>
    <source>
        <strain evidence="3">3907-1M</strain>
    </source>
</reference>
<dbReference type="GO" id="GO:0003677">
    <property type="term" value="F:DNA binding"/>
    <property type="evidence" value="ECO:0007669"/>
    <property type="project" value="InterPro"/>
</dbReference>
<dbReference type="Pfam" id="PF01381">
    <property type="entry name" value="HTH_3"/>
    <property type="match status" value="1"/>
</dbReference>
<dbReference type="InterPro" id="IPR001387">
    <property type="entry name" value="Cro/C1-type_HTH"/>
</dbReference>
<sequence>MKNLLEFKNLVKELRLKKGLTQRQLAKLVGVSDMYIYAIEHPEKPQIPSDDIIRKLARALASNAEEESEILKKLLTYRTLIKIPPEARDLLLQMDKVEKYISDESMPAAFVERLKKDIQNVKLNDIIKKTGIEEKSLNAILNYRGILSRKEVISLAQALGQSVYEYLLLANYIPDNIKKLLENNKIELLLRNLEDLSDENLDELMDGIINIIQAYKKKTSEHDRRKHKSSGKKISEEE</sequence>
<accession>A0AAU8GZZ9</accession>